<dbReference type="InterPro" id="IPR017853">
    <property type="entry name" value="GH"/>
</dbReference>
<evidence type="ECO:0000256" key="1">
    <source>
        <dbReference type="ARBA" id="ARBA00005641"/>
    </source>
</evidence>
<keyword evidence="2 4" id="KW-0378">Hydrolase</keyword>
<dbReference type="OrthoDB" id="1887033at2759"/>
<dbReference type="GO" id="GO:0008422">
    <property type="term" value="F:beta-glucosidase activity"/>
    <property type="evidence" value="ECO:0007669"/>
    <property type="project" value="TreeGrafter"/>
</dbReference>
<evidence type="ECO:0000259" key="5">
    <source>
        <dbReference type="Pfam" id="PF00150"/>
    </source>
</evidence>
<evidence type="ECO:0000256" key="3">
    <source>
        <dbReference type="ARBA" id="ARBA00023295"/>
    </source>
</evidence>
<organism evidence="6 7">
    <name type="scientific">Botryobasidium botryosum (strain FD-172 SS1)</name>
    <dbReference type="NCBI Taxonomy" id="930990"/>
    <lineage>
        <taxon>Eukaryota</taxon>
        <taxon>Fungi</taxon>
        <taxon>Dikarya</taxon>
        <taxon>Basidiomycota</taxon>
        <taxon>Agaricomycotina</taxon>
        <taxon>Agaricomycetes</taxon>
        <taxon>Cantharellales</taxon>
        <taxon>Botryobasidiaceae</taxon>
        <taxon>Botryobasidium</taxon>
    </lineage>
</organism>
<evidence type="ECO:0000256" key="4">
    <source>
        <dbReference type="RuleBase" id="RU361153"/>
    </source>
</evidence>
<protein>
    <submittedName>
        <fullName evidence="6">Glycoside hydrolase family 5 protein</fullName>
    </submittedName>
</protein>
<dbReference type="PANTHER" id="PTHR31297">
    <property type="entry name" value="GLUCAN ENDO-1,6-BETA-GLUCOSIDASE B"/>
    <property type="match status" value="1"/>
</dbReference>
<dbReference type="STRING" id="930990.A0A067LW11"/>
<dbReference type="Proteomes" id="UP000027195">
    <property type="component" value="Unassembled WGS sequence"/>
</dbReference>
<reference evidence="7" key="1">
    <citation type="journal article" date="2014" name="Proc. Natl. Acad. Sci. U.S.A.">
        <title>Extensive sampling of basidiomycete genomes demonstrates inadequacy of the white-rot/brown-rot paradigm for wood decay fungi.</title>
        <authorList>
            <person name="Riley R."/>
            <person name="Salamov A.A."/>
            <person name="Brown D.W."/>
            <person name="Nagy L.G."/>
            <person name="Floudas D."/>
            <person name="Held B.W."/>
            <person name="Levasseur A."/>
            <person name="Lombard V."/>
            <person name="Morin E."/>
            <person name="Otillar R."/>
            <person name="Lindquist E.A."/>
            <person name="Sun H."/>
            <person name="LaButti K.M."/>
            <person name="Schmutz J."/>
            <person name="Jabbour D."/>
            <person name="Luo H."/>
            <person name="Baker S.E."/>
            <person name="Pisabarro A.G."/>
            <person name="Walton J.D."/>
            <person name="Blanchette R.A."/>
            <person name="Henrissat B."/>
            <person name="Martin F."/>
            <person name="Cullen D."/>
            <person name="Hibbett D.S."/>
            <person name="Grigoriev I.V."/>
        </authorList>
    </citation>
    <scope>NUCLEOTIDE SEQUENCE [LARGE SCALE GENOMIC DNA]</scope>
    <source>
        <strain evidence="7">FD-172 SS1</strain>
    </source>
</reference>
<dbReference type="GO" id="GO:0005576">
    <property type="term" value="C:extracellular region"/>
    <property type="evidence" value="ECO:0007669"/>
    <property type="project" value="TreeGrafter"/>
</dbReference>
<name>A0A067LW11_BOTB1</name>
<dbReference type="InterPro" id="IPR001547">
    <property type="entry name" value="Glyco_hydro_5"/>
</dbReference>
<feature type="domain" description="Glycoside hydrolase family 5" evidence="5">
    <location>
        <begin position="47"/>
        <end position="385"/>
    </location>
</feature>
<dbReference type="Pfam" id="PF00150">
    <property type="entry name" value="Cellulase"/>
    <property type="match status" value="1"/>
</dbReference>
<comment type="similarity">
    <text evidence="1 4">Belongs to the glycosyl hydrolase 5 (cellulase A) family.</text>
</comment>
<evidence type="ECO:0000313" key="6">
    <source>
        <dbReference type="EMBL" id="KDQ06470.1"/>
    </source>
</evidence>
<dbReference type="SUPFAM" id="SSF51445">
    <property type="entry name" value="(Trans)glycosidases"/>
    <property type="match status" value="1"/>
</dbReference>
<dbReference type="InterPro" id="IPR050386">
    <property type="entry name" value="Glycosyl_hydrolase_5"/>
</dbReference>
<accession>A0A067LW11</accession>
<dbReference type="Gene3D" id="3.20.20.80">
    <property type="entry name" value="Glycosidases"/>
    <property type="match status" value="2"/>
</dbReference>
<dbReference type="GO" id="GO:0009251">
    <property type="term" value="P:glucan catabolic process"/>
    <property type="evidence" value="ECO:0007669"/>
    <property type="project" value="TreeGrafter"/>
</dbReference>
<sequence>MEPWMSPNEWLSMGGEFCPSGDCSTCRQSEWSLAKYLGQEKTNEVFKKHWETWLTQEEVDGMVAAGLNTIRIPLGFWIIEDIVDRSDEPYAEGGLDELIRGLELFKDAGMHVVLDHHALPGVSSSGQMFAGNCTTQVEFYDSPNDYNYKRAVTWSIVMAWLSHTHPAFETVFSIEAINEPLQDANLTPNLGKFEKSFVLGVRAIEYLLGIQCDDTFVPNIVSDSIAFPALLQAFPIIERLSKKYDIGPFSGFNYKDFKGGLFEHLCRGKKKCLSTMFMNKDWQYNSPANPADVAHGPQVYDNHLYFNFGGVAPNATEESYMETLCNTAYLRNARNESNTPIVTGEWSLAVAFNTTNHFLKKWGDAQKLAYGSNGASGWMFWSWKIAPEAQTYPIPNTAIQWTYKDALAAGLFTQDPNDVFDRHVCDPYVNKTATA</sequence>
<evidence type="ECO:0000313" key="7">
    <source>
        <dbReference type="Proteomes" id="UP000027195"/>
    </source>
</evidence>
<dbReference type="GO" id="GO:0009986">
    <property type="term" value="C:cell surface"/>
    <property type="evidence" value="ECO:0007669"/>
    <property type="project" value="TreeGrafter"/>
</dbReference>
<gene>
    <name evidence="6" type="ORF">BOTBODRAFT_247778</name>
</gene>
<keyword evidence="3 4" id="KW-0326">Glycosidase</keyword>
<dbReference type="EMBL" id="KL198134">
    <property type="protein sequence ID" value="KDQ06470.1"/>
    <property type="molecule type" value="Genomic_DNA"/>
</dbReference>
<evidence type="ECO:0000256" key="2">
    <source>
        <dbReference type="ARBA" id="ARBA00022801"/>
    </source>
</evidence>
<dbReference type="PANTHER" id="PTHR31297:SF42">
    <property type="entry name" value="GLYCOSIDE HYDROLASE FAMILY 5 DOMAIN-CONTAINING PROTEIN"/>
    <property type="match status" value="1"/>
</dbReference>
<proteinExistence type="inferred from homology"/>
<dbReference type="AlphaFoldDB" id="A0A067LW11"/>
<dbReference type="InParanoid" id="A0A067LW11"/>
<dbReference type="HOGENOM" id="CLU_004624_7_0_1"/>
<keyword evidence="7" id="KW-1185">Reference proteome</keyword>